<name>A0A1Y5SGW7_9RHOB</name>
<dbReference type="EMBL" id="FWFL01000004">
    <property type="protein sequence ID" value="SLN40556.1"/>
    <property type="molecule type" value="Genomic_DNA"/>
</dbReference>
<dbReference type="AlphaFoldDB" id="A0A1Y5SGW7"/>
<accession>A0A1Y5SGW7</accession>
<proteinExistence type="predicted"/>
<organism evidence="1 2">
    <name type="scientific">Roseovarius litorisediminis</name>
    <dbReference type="NCBI Taxonomy" id="1312363"/>
    <lineage>
        <taxon>Bacteria</taxon>
        <taxon>Pseudomonadati</taxon>
        <taxon>Pseudomonadota</taxon>
        <taxon>Alphaproteobacteria</taxon>
        <taxon>Rhodobacterales</taxon>
        <taxon>Roseobacteraceae</taxon>
        <taxon>Roseovarius</taxon>
    </lineage>
</organism>
<gene>
    <name evidence="1" type="ORF">PEL8287_02003</name>
</gene>
<sequence length="207" mass="23047">MEFVPIWLSVKLGADLQVIHNPDMYATMPLGVVVRRTPGVTRWAAWAWKAVSVLPGAGQARWRELRSDGDATDYHAATPLLELHGAETEAYLHGISARVPSVYVVMRPTEGSEGPPLDVVLVTASPYEAQDYADSGEEIVEKVPMPEGLVAWVRDFVEAYHEDEVFKKRRRDKTTVGQAEDGVGDPRIAQLSDVYRSPQMIRKGRLH</sequence>
<reference evidence="1 2" key="1">
    <citation type="submission" date="2017-03" db="EMBL/GenBank/DDBJ databases">
        <authorList>
            <person name="Afonso C.L."/>
            <person name="Miller P.J."/>
            <person name="Scott M.A."/>
            <person name="Spackman E."/>
            <person name="Goraichik I."/>
            <person name="Dimitrov K.M."/>
            <person name="Suarez D.L."/>
            <person name="Swayne D.E."/>
        </authorList>
    </citation>
    <scope>NUCLEOTIDE SEQUENCE [LARGE SCALE GENOMIC DNA]</scope>
    <source>
        <strain evidence="1 2">CECT 8287</strain>
    </source>
</reference>
<dbReference type="Proteomes" id="UP000193827">
    <property type="component" value="Unassembled WGS sequence"/>
</dbReference>
<evidence type="ECO:0000313" key="1">
    <source>
        <dbReference type="EMBL" id="SLN40556.1"/>
    </source>
</evidence>
<dbReference type="Pfam" id="PF11749">
    <property type="entry name" value="DUF3305"/>
    <property type="match status" value="1"/>
</dbReference>
<protein>
    <recommendedName>
        <fullName evidence="3">Molybdopterin-guanine dinucleotide biosynthesis protein MobA</fullName>
    </recommendedName>
</protein>
<keyword evidence="2" id="KW-1185">Reference proteome</keyword>
<dbReference type="InterPro" id="IPR021736">
    <property type="entry name" value="DUF3305"/>
</dbReference>
<evidence type="ECO:0008006" key="3">
    <source>
        <dbReference type="Google" id="ProtNLM"/>
    </source>
</evidence>
<evidence type="ECO:0000313" key="2">
    <source>
        <dbReference type="Proteomes" id="UP000193827"/>
    </source>
</evidence>